<evidence type="ECO:0000313" key="7">
    <source>
        <dbReference type="Proteomes" id="UP000199468"/>
    </source>
</evidence>
<dbReference type="InterPro" id="IPR000847">
    <property type="entry name" value="LysR_HTH_N"/>
</dbReference>
<dbReference type="SUPFAM" id="SSF46785">
    <property type="entry name" value="Winged helix' DNA-binding domain"/>
    <property type="match status" value="1"/>
</dbReference>
<dbReference type="InterPro" id="IPR005119">
    <property type="entry name" value="LysR_subst-bd"/>
</dbReference>
<reference evidence="6 7" key="1">
    <citation type="submission" date="2016-10" db="EMBL/GenBank/DDBJ databases">
        <authorList>
            <person name="Varghese N."/>
            <person name="Submissions S."/>
        </authorList>
    </citation>
    <scope>NUCLEOTIDE SEQUENCE [LARGE SCALE GENOMIC DNA]</scope>
    <source>
        <strain evidence="6 7">DSM 26672</strain>
    </source>
</reference>
<dbReference type="Pfam" id="PF00126">
    <property type="entry name" value="HTH_1"/>
    <property type="match status" value="1"/>
</dbReference>
<dbReference type="GO" id="GO:0003677">
    <property type="term" value="F:DNA binding"/>
    <property type="evidence" value="ECO:0007669"/>
    <property type="project" value="UniProtKB-KW"/>
</dbReference>
<evidence type="ECO:0000256" key="1">
    <source>
        <dbReference type="ARBA" id="ARBA00009437"/>
    </source>
</evidence>
<organism evidence="6 7">
    <name type="scientific">Bosea robiniae</name>
    <dbReference type="NCBI Taxonomy" id="1036780"/>
    <lineage>
        <taxon>Bacteria</taxon>
        <taxon>Pseudomonadati</taxon>
        <taxon>Pseudomonadota</taxon>
        <taxon>Alphaproteobacteria</taxon>
        <taxon>Hyphomicrobiales</taxon>
        <taxon>Boseaceae</taxon>
        <taxon>Bosea</taxon>
    </lineage>
</organism>
<evidence type="ECO:0000313" key="6">
    <source>
        <dbReference type="EMBL" id="SDG52145.1"/>
    </source>
</evidence>
<keyword evidence="2" id="KW-0805">Transcription regulation</keyword>
<dbReference type="SUPFAM" id="SSF53850">
    <property type="entry name" value="Periplasmic binding protein-like II"/>
    <property type="match status" value="1"/>
</dbReference>
<gene>
    <name evidence="6" type="ORF">SAMN05421844_104238</name>
</gene>
<dbReference type="InterPro" id="IPR036390">
    <property type="entry name" value="WH_DNA-bd_sf"/>
</dbReference>
<dbReference type="PANTHER" id="PTHR30427">
    <property type="entry name" value="TRANSCRIPTIONAL ACTIVATOR PROTEIN LYSR"/>
    <property type="match status" value="1"/>
</dbReference>
<dbReference type="Gene3D" id="1.10.10.10">
    <property type="entry name" value="Winged helix-like DNA-binding domain superfamily/Winged helix DNA-binding domain"/>
    <property type="match status" value="1"/>
</dbReference>
<dbReference type="Proteomes" id="UP000199468">
    <property type="component" value="Unassembled WGS sequence"/>
</dbReference>
<keyword evidence="4" id="KW-0804">Transcription</keyword>
<feature type="domain" description="HTH lysR-type" evidence="5">
    <location>
        <begin position="2"/>
        <end position="59"/>
    </location>
</feature>
<evidence type="ECO:0000256" key="3">
    <source>
        <dbReference type="ARBA" id="ARBA00023125"/>
    </source>
</evidence>
<dbReference type="PROSITE" id="PS50931">
    <property type="entry name" value="HTH_LYSR"/>
    <property type="match status" value="1"/>
</dbReference>
<dbReference type="InterPro" id="IPR036388">
    <property type="entry name" value="WH-like_DNA-bd_sf"/>
</dbReference>
<evidence type="ECO:0000259" key="5">
    <source>
        <dbReference type="PROSITE" id="PS50931"/>
    </source>
</evidence>
<dbReference type="PANTHER" id="PTHR30427:SF1">
    <property type="entry name" value="TRANSCRIPTIONAL ACTIVATOR PROTEIN LYSR"/>
    <property type="match status" value="1"/>
</dbReference>
<accession>A0ABY0P441</accession>
<evidence type="ECO:0000256" key="2">
    <source>
        <dbReference type="ARBA" id="ARBA00023015"/>
    </source>
</evidence>
<dbReference type="Gene3D" id="3.40.190.290">
    <property type="match status" value="1"/>
</dbReference>
<dbReference type="Pfam" id="PF03466">
    <property type="entry name" value="LysR_substrate"/>
    <property type="match status" value="1"/>
</dbReference>
<sequence length="304" mass="33454">MLGLRGLEALRAFVEAGTVSQAAVRLGRTQPQIGRLLSALEAELGFQLFDRHNKRLTLTAEGREFYQHVERLLQGHDGLERFASQLRRGGRHHIRVLAAPHVAEAIVIDAVATLSRSDPRFTASVDSRVRIDIDNWLGQEHFDLGITVLPIGHAGFETEEFLRIEAVAAMADSHPLARLEAVTVADLASTSFIATHRRSLIQKEIERQADETGVTPDSRFETQSGMIACQLAARGLGCCVADPFVAHSSGTPGLIFRPFRPAIELRYGFVFPAWQSRSRLGRELSGAIAERAKALWGTIRTSFG</sequence>
<evidence type="ECO:0000256" key="4">
    <source>
        <dbReference type="ARBA" id="ARBA00023163"/>
    </source>
</evidence>
<name>A0ABY0P441_9HYPH</name>
<keyword evidence="7" id="KW-1185">Reference proteome</keyword>
<dbReference type="EMBL" id="FNBZ01000004">
    <property type="protein sequence ID" value="SDG52145.1"/>
    <property type="molecule type" value="Genomic_DNA"/>
</dbReference>
<dbReference type="RefSeq" id="WP_091857325.1">
    <property type="nucleotide sequence ID" value="NZ_FNBZ01000004.1"/>
</dbReference>
<protein>
    <submittedName>
        <fullName evidence="6">DNA-binding transcriptional regulator, LysR family</fullName>
    </submittedName>
</protein>
<keyword evidence="3 6" id="KW-0238">DNA-binding</keyword>
<proteinExistence type="inferred from homology"/>
<comment type="similarity">
    <text evidence="1">Belongs to the LysR transcriptional regulatory family.</text>
</comment>
<comment type="caution">
    <text evidence="6">The sequence shown here is derived from an EMBL/GenBank/DDBJ whole genome shotgun (WGS) entry which is preliminary data.</text>
</comment>